<evidence type="ECO:0000256" key="14">
    <source>
        <dbReference type="ARBA" id="ARBA00024861"/>
    </source>
</evidence>
<gene>
    <name evidence="17" type="primary">hisG2</name>
    <name evidence="15" type="synonym">hisG</name>
    <name evidence="17" type="ORF">AMPC_32130</name>
</gene>
<dbReference type="SUPFAM" id="SSF53850">
    <property type="entry name" value="Periplasmic binding protein-like II"/>
    <property type="match status" value="1"/>
</dbReference>
<dbReference type="InterPro" id="IPR001348">
    <property type="entry name" value="ATP_PRibTrfase_HisG"/>
</dbReference>
<feature type="domain" description="ATP phosphoribosyltransferase catalytic" evidence="16">
    <location>
        <begin position="75"/>
        <end position="227"/>
    </location>
</feature>
<evidence type="ECO:0000256" key="12">
    <source>
        <dbReference type="ARBA" id="ARBA00022840"/>
    </source>
</evidence>
<evidence type="ECO:0000256" key="3">
    <source>
        <dbReference type="ARBA" id="ARBA00004667"/>
    </source>
</evidence>
<dbReference type="Gene3D" id="3.40.190.10">
    <property type="entry name" value="Periplasmic binding protein-like II"/>
    <property type="match status" value="2"/>
</dbReference>
<evidence type="ECO:0000259" key="16">
    <source>
        <dbReference type="Pfam" id="PF01634"/>
    </source>
</evidence>
<keyword evidence="7 15" id="KW-0963">Cytoplasm</keyword>
<comment type="catalytic activity">
    <reaction evidence="1 15">
        <text>1-(5-phospho-beta-D-ribosyl)-ATP + diphosphate = 5-phospho-alpha-D-ribose 1-diphosphate + ATP</text>
        <dbReference type="Rhea" id="RHEA:18473"/>
        <dbReference type="ChEBI" id="CHEBI:30616"/>
        <dbReference type="ChEBI" id="CHEBI:33019"/>
        <dbReference type="ChEBI" id="CHEBI:58017"/>
        <dbReference type="ChEBI" id="CHEBI:73183"/>
        <dbReference type="EC" id="2.4.2.17"/>
    </reaction>
</comment>
<keyword evidence="10 15" id="KW-0808">Transferase</keyword>
<keyword evidence="8 15" id="KW-0028">Amino-acid biosynthesis</keyword>
<keyword evidence="9 15" id="KW-0328">Glycosyltransferase</keyword>
<evidence type="ECO:0000256" key="7">
    <source>
        <dbReference type="ARBA" id="ARBA00022490"/>
    </source>
</evidence>
<keyword evidence="18" id="KW-1185">Reference proteome</keyword>
<keyword evidence="13 15" id="KW-0368">Histidine biosynthesis</keyword>
<evidence type="ECO:0000256" key="8">
    <source>
        <dbReference type="ARBA" id="ARBA00022605"/>
    </source>
</evidence>
<protein>
    <recommendedName>
        <fullName evidence="6 15">ATP phosphoribosyltransferase</fullName>
        <shortName evidence="15">ATP-PRT</shortName>
        <shortName evidence="15">ATP-PRTase</shortName>
        <ecNumber evidence="6 15">2.4.2.17</ecNumber>
    </recommendedName>
</protein>
<evidence type="ECO:0000256" key="2">
    <source>
        <dbReference type="ARBA" id="ARBA00004496"/>
    </source>
</evidence>
<dbReference type="HAMAP" id="MF_01018">
    <property type="entry name" value="HisG_Short"/>
    <property type="match status" value="1"/>
</dbReference>
<reference evidence="18" key="1">
    <citation type="journal article" date="2022" name="Int. J. Syst. Evol. Microbiol.">
        <title>Anaeromyxobacter oryzae sp. nov., Anaeromyxobacter diazotrophicus sp. nov. and Anaeromyxobacter paludicola sp. nov., isolated from paddy soils.</title>
        <authorList>
            <person name="Itoh H."/>
            <person name="Xu Z."/>
            <person name="Mise K."/>
            <person name="Masuda Y."/>
            <person name="Ushijima N."/>
            <person name="Hayakawa C."/>
            <person name="Shiratori Y."/>
            <person name="Senoo K."/>
        </authorList>
    </citation>
    <scope>NUCLEOTIDE SEQUENCE [LARGE SCALE GENOMIC DNA]</scope>
    <source>
        <strain evidence="18">Red630</strain>
    </source>
</reference>
<evidence type="ECO:0000256" key="11">
    <source>
        <dbReference type="ARBA" id="ARBA00022741"/>
    </source>
</evidence>
<evidence type="ECO:0000313" key="18">
    <source>
        <dbReference type="Proteomes" id="UP001162734"/>
    </source>
</evidence>
<dbReference type="PANTHER" id="PTHR21403">
    <property type="entry name" value="ATP PHOSPHORIBOSYLTRANSFERASE ATP-PRTASE"/>
    <property type="match status" value="1"/>
</dbReference>
<evidence type="ECO:0000256" key="1">
    <source>
        <dbReference type="ARBA" id="ARBA00000915"/>
    </source>
</evidence>
<evidence type="ECO:0000256" key="5">
    <source>
        <dbReference type="ARBA" id="ARBA00011496"/>
    </source>
</evidence>
<dbReference type="EMBL" id="AP025592">
    <property type="protein sequence ID" value="BDG10100.1"/>
    <property type="molecule type" value="Genomic_DNA"/>
</dbReference>
<sequence length="237" mass="25297">MTDRLPSNRELARRARTALADGPLLTVAVPKGRLTDEASLLFESALGVSPKALLGKTRKLFADAPEVGLRFISIRAADVASYVEHGAAQVGIVGLDVLREEPRDLYEPLDLGIGRCEVIVARPRGAKPLPRGVTPRIATKYVSLAAAHFAKKGLPAEVIALHGSIEVAPSLGLADAIVDITETGETLRANGLEVEESVLPVSARLVVNRVALKLHPERLRLLVAALREACRPSPREG</sequence>
<keyword evidence="11 15" id="KW-0547">Nucleotide-binding</keyword>
<comment type="subunit">
    <text evidence="5 15">Heteromultimer composed of HisG and HisZ subunits.</text>
</comment>
<dbReference type="PROSITE" id="PS01316">
    <property type="entry name" value="ATP_P_PHORIBOSYLTR"/>
    <property type="match status" value="1"/>
</dbReference>
<comment type="similarity">
    <text evidence="4 15">Belongs to the ATP phosphoribosyltransferase family. Short subfamily.</text>
</comment>
<evidence type="ECO:0000256" key="6">
    <source>
        <dbReference type="ARBA" id="ARBA00011946"/>
    </source>
</evidence>
<evidence type="ECO:0000256" key="4">
    <source>
        <dbReference type="ARBA" id="ARBA00009489"/>
    </source>
</evidence>
<dbReference type="Pfam" id="PF01634">
    <property type="entry name" value="HisG"/>
    <property type="match status" value="1"/>
</dbReference>
<dbReference type="InterPro" id="IPR024893">
    <property type="entry name" value="ATP_PRibTrfase_HisG_short"/>
</dbReference>
<comment type="domain">
    <text evidence="15">Lacks the C-terminal regulatory region which is replaced by HisZ.</text>
</comment>
<dbReference type="EC" id="2.4.2.17" evidence="6 15"/>
<dbReference type="InterPro" id="IPR018198">
    <property type="entry name" value="ATP_PRibTrfase_CS"/>
</dbReference>
<comment type="pathway">
    <text evidence="3 15">Amino-acid biosynthesis; L-histidine biosynthesis; L-histidine from 5-phospho-alpha-D-ribose 1-diphosphate: step 1/9.</text>
</comment>
<dbReference type="InterPro" id="IPR013820">
    <property type="entry name" value="ATP_PRibTrfase_cat"/>
</dbReference>
<evidence type="ECO:0000256" key="15">
    <source>
        <dbReference type="HAMAP-Rule" id="MF_01018"/>
    </source>
</evidence>
<dbReference type="PANTHER" id="PTHR21403:SF8">
    <property type="entry name" value="ATP PHOSPHORIBOSYLTRANSFERASE"/>
    <property type="match status" value="1"/>
</dbReference>
<evidence type="ECO:0000256" key="13">
    <source>
        <dbReference type="ARBA" id="ARBA00023102"/>
    </source>
</evidence>
<accession>A0ABN6NA44</accession>
<evidence type="ECO:0000256" key="10">
    <source>
        <dbReference type="ARBA" id="ARBA00022679"/>
    </source>
</evidence>
<organism evidence="17 18">
    <name type="scientific">Anaeromyxobacter paludicola</name>
    <dbReference type="NCBI Taxonomy" id="2918171"/>
    <lineage>
        <taxon>Bacteria</taxon>
        <taxon>Pseudomonadati</taxon>
        <taxon>Myxococcota</taxon>
        <taxon>Myxococcia</taxon>
        <taxon>Myxococcales</taxon>
        <taxon>Cystobacterineae</taxon>
        <taxon>Anaeromyxobacteraceae</taxon>
        <taxon>Anaeromyxobacter</taxon>
    </lineage>
</organism>
<comment type="subcellular location">
    <subcellularLocation>
        <location evidence="2 15">Cytoplasm</location>
    </subcellularLocation>
</comment>
<dbReference type="Proteomes" id="UP001162734">
    <property type="component" value="Chromosome"/>
</dbReference>
<dbReference type="NCBIfam" id="TIGR00070">
    <property type="entry name" value="hisG"/>
    <property type="match status" value="1"/>
</dbReference>
<keyword evidence="12 15" id="KW-0067">ATP-binding</keyword>
<comment type="function">
    <text evidence="14 15">Catalyzes the condensation of ATP and 5-phosphoribose 1-diphosphate to form N'-(5'-phosphoribosyl)-ATP (PR-ATP). Has a crucial role in the pathway because the rate of histidine biosynthesis seems to be controlled primarily by regulation of HisG enzymatic activity.</text>
</comment>
<evidence type="ECO:0000313" key="17">
    <source>
        <dbReference type="EMBL" id="BDG10100.1"/>
    </source>
</evidence>
<dbReference type="CDD" id="cd13595">
    <property type="entry name" value="PBP2_HisGs"/>
    <property type="match status" value="1"/>
</dbReference>
<evidence type="ECO:0000256" key="9">
    <source>
        <dbReference type="ARBA" id="ARBA00022676"/>
    </source>
</evidence>
<proteinExistence type="inferred from homology"/>
<dbReference type="GO" id="GO:0016757">
    <property type="term" value="F:glycosyltransferase activity"/>
    <property type="evidence" value="ECO:0007669"/>
    <property type="project" value="UniProtKB-KW"/>
</dbReference>
<name>A0ABN6NA44_9BACT</name>